<dbReference type="Proteomes" id="UP000055048">
    <property type="component" value="Unassembled WGS sequence"/>
</dbReference>
<protein>
    <submittedName>
        <fullName evidence="1">Uncharacterized protein</fullName>
    </submittedName>
</protein>
<comment type="caution">
    <text evidence="1">The sequence shown here is derived from an EMBL/GenBank/DDBJ whole genome shotgun (WGS) entry which is preliminary data.</text>
</comment>
<gene>
    <name evidence="1" type="ORF">T05_15205</name>
</gene>
<keyword evidence="2" id="KW-1185">Reference proteome</keyword>
<evidence type="ECO:0000313" key="2">
    <source>
        <dbReference type="Proteomes" id="UP000055048"/>
    </source>
</evidence>
<reference evidence="1 2" key="1">
    <citation type="submission" date="2015-01" db="EMBL/GenBank/DDBJ databases">
        <title>Evolution of Trichinella species and genotypes.</title>
        <authorList>
            <person name="Korhonen P.K."/>
            <person name="Edoardo P."/>
            <person name="Giuseppe L.R."/>
            <person name="Gasser R.B."/>
        </authorList>
    </citation>
    <scope>NUCLEOTIDE SEQUENCE [LARGE SCALE GENOMIC DNA]</scope>
    <source>
        <strain evidence="1">ISS417</strain>
    </source>
</reference>
<organism evidence="1 2">
    <name type="scientific">Trichinella murrelli</name>
    <dbReference type="NCBI Taxonomy" id="144512"/>
    <lineage>
        <taxon>Eukaryota</taxon>
        <taxon>Metazoa</taxon>
        <taxon>Ecdysozoa</taxon>
        <taxon>Nematoda</taxon>
        <taxon>Enoplea</taxon>
        <taxon>Dorylaimia</taxon>
        <taxon>Trichinellida</taxon>
        <taxon>Trichinellidae</taxon>
        <taxon>Trichinella</taxon>
    </lineage>
</organism>
<sequence length="31" mass="3539">MKSRIIVLDKARLDSKKKVMLKGVCFFASIL</sequence>
<name>A0A0V0SP76_9BILA</name>
<dbReference type="AlphaFoldDB" id="A0A0V0SP76"/>
<evidence type="ECO:0000313" key="1">
    <source>
        <dbReference type="EMBL" id="KRX28564.1"/>
    </source>
</evidence>
<proteinExistence type="predicted"/>
<accession>A0A0V0SP76</accession>
<dbReference type="EMBL" id="JYDJ01004395">
    <property type="protein sequence ID" value="KRX28564.1"/>
    <property type="molecule type" value="Genomic_DNA"/>
</dbReference>